<reference evidence="7" key="1">
    <citation type="submission" date="2023-05" db="EMBL/GenBank/DDBJ databases">
        <authorList>
            <person name="Du J."/>
        </authorList>
    </citation>
    <scope>NUCLEOTIDE SEQUENCE</scope>
    <source>
        <strain evidence="7">UMB1064</strain>
    </source>
</reference>
<dbReference type="InterPro" id="IPR015422">
    <property type="entry name" value="PyrdxlP-dep_Trfase_small"/>
</dbReference>
<accession>A0AAW9STX2</accession>
<keyword evidence="4" id="KW-0456">Lyase</keyword>
<organism evidence="7 8">
    <name type="scientific">Corynebacterium amycolatum</name>
    <dbReference type="NCBI Taxonomy" id="43765"/>
    <lineage>
        <taxon>Bacteria</taxon>
        <taxon>Bacillati</taxon>
        <taxon>Actinomycetota</taxon>
        <taxon>Actinomycetes</taxon>
        <taxon>Mycobacteriales</taxon>
        <taxon>Corynebacteriaceae</taxon>
        <taxon>Corynebacterium</taxon>
    </lineage>
</organism>
<dbReference type="Proteomes" id="UP001223646">
    <property type="component" value="Unassembled WGS sequence"/>
</dbReference>
<dbReference type="SUPFAM" id="SSF53383">
    <property type="entry name" value="PLP-dependent transferases"/>
    <property type="match status" value="1"/>
</dbReference>
<feature type="domain" description="Aminotransferase class I/classII large" evidence="6">
    <location>
        <begin position="40"/>
        <end position="377"/>
    </location>
</feature>
<keyword evidence="3" id="KW-0663">Pyridoxal phosphate</keyword>
<dbReference type="EC" id="4.4.1.13" evidence="2"/>
<dbReference type="InterPro" id="IPR015421">
    <property type="entry name" value="PyrdxlP-dep_Trfase_major"/>
</dbReference>
<comment type="cofactor">
    <cofactor evidence="1">
        <name>pyridoxal 5'-phosphate</name>
        <dbReference type="ChEBI" id="CHEBI:597326"/>
    </cofactor>
</comment>
<dbReference type="PANTHER" id="PTHR43525:SF2">
    <property type="entry name" value="CYSTATHIONINE BETA-LYASE-RELATED"/>
    <property type="match status" value="1"/>
</dbReference>
<dbReference type="GO" id="GO:0047804">
    <property type="term" value="F:cysteine-S-conjugate beta-lyase activity"/>
    <property type="evidence" value="ECO:0007669"/>
    <property type="project" value="UniProtKB-EC"/>
</dbReference>
<dbReference type="PANTHER" id="PTHR43525">
    <property type="entry name" value="PROTEIN MALY"/>
    <property type="match status" value="1"/>
</dbReference>
<keyword evidence="7" id="KW-0808">Transferase</keyword>
<evidence type="ECO:0000256" key="1">
    <source>
        <dbReference type="ARBA" id="ARBA00001933"/>
    </source>
</evidence>
<protein>
    <recommendedName>
        <fullName evidence="2">cysteine-S-conjugate beta-lyase</fullName>
        <ecNumber evidence="2">4.4.1.13</ecNumber>
    </recommendedName>
</protein>
<dbReference type="EMBL" id="JASOOY020000011">
    <property type="protein sequence ID" value="MEO3716684.1"/>
    <property type="molecule type" value="Genomic_DNA"/>
</dbReference>
<dbReference type="Pfam" id="PF00155">
    <property type="entry name" value="Aminotran_1_2"/>
    <property type="match status" value="1"/>
</dbReference>
<name>A0AAW9STX2_CORAY</name>
<dbReference type="GO" id="GO:0008483">
    <property type="term" value="F:transaminase activity"/>
    <property type="evidence" value="ECO:0007669"/>
    <property type="project" value="UniProtKB-KW"/>
</dbReference>
<dbReference type="Gene3D" id="3.40.640.10">
    <property type="entry name" value="Type I PLP-dependent aspartate aminotransferase-like (Major domain)"/>
    <property type="match status" value="1"/>
</dbReference>
<evidence type="ECO:0000259" key="6">
    <source>
        <dbReference type="Pfam" id="PF00155"/>
    </source>
</evidence>
<comment type="similarity">
    <text evidence="5">Belongs to the class-II pyridoxal-phosphate-dependent aminotransferase family. MalY/PatB cystathionine beta-lyase subfamily.</text>
</comment>
<dbReference type="InterPro" id="IPR004839">
    <property type="entry name" value="Aminotransferase_I/II_large"/>
</dbReference>
<dbReference type="InterPro" id="IPR051798">
    <property type="entry name" value="Class-II_PLP-Dep_Aminotrans"/>
</dbReference>
<evidence type="ECO:0000256" key="4">
    <source>
        <dbReference type="ARBA" id="ARBA00023239"/>
    </source>
</evidence>
<dbReference type="InterPro" id="IPR015424">
    <property type="entry name" value="PyrdxlP-dep_Trfase"/>
</dbReference>
<comment type="caution">
    <text evidence="7">The sequence shown here is derived from an EMBL/GenBank/DDBJ whole genome shotgun (WGS) entry which is preliminary data.</text>
</comment>
<dbReference type="Gene3D" id="3.90.1150.10">
    <property type="entry name" value="Aspartate Aminotransferase, domain 1"/>
    <property type="match status" value="1"/>
</dbReference>
<keyword evidence="7" id="KW-0032">Aminotransferase</keyword>
<proteinExistence type="inferred from homology"/>
<gene>
    <name evidence="7" type="ORF">QP460_003655</name>
</gene>
<reference evidence="7" key="2">
    <citation type="submission" date="2024-05" db="EMBL/GenBank/DDBJ databases">
        <authorList>
            <person name="Wolfe A."/>
        </authorList>
    </citation>
    <scope>NUCLEOTIDE SEQUENCE</scope>
    <source>
        <strain evidence="7">UMB1064</strain>
    </source>
</reference>
<dbReference type="CDD" id="cd00609">
    <property type="entry name" value="AAT_like"/>
    <property type="match status" value="1"/>
</dbReference>
<dbReference type="AlphaFoldDB" id="A0AAW9STX2"/>
<dbReference type="GO" id="GO:0030170">
    <property type="term" value="F:pyridoxal phosphate binding"/>
    <property type="evidence" value="ECO:0007669"/>
    <property type="project" value="InterPro"/>
</dbReference>
<evidence type="ECO:0000313" key="7">
    <source>
        <dbReference type="EMBL" id="MEO3716684.1"/>
    </source>
</evidence>
<evidence type="ECO:0000256" key="3">
    <source>
        <dbReference type="ARBA" id="ARBA00022898"/>
    </source>
</evidence>
<evidence type="ECO:0000256" key="5">
    <source>
        <dbReference type="ARBA" id="ARBA00037974"/>
    </source>
</evidence>
<dbReference type="RefSeq" id="WP_284825698.1">
    <property type="nucleotide sequence ID" value="NZ_JASOOY020000011.1"/>
</dbReference>
<evidence type="ECO:0000313" key="8">
    <source>
        <dbReference type="Proteomes" id="UP001223646"/>
    </source>
</evidence>
<evidence type="ECO:0000256" key="2">
    <source>
        <dbReference type="ARBA" id="ARBA00012224"/>
    </source>
</evidence>
<sequence>MSVNNAVTFPTLDKLRSRGTVKWTAYSPDVLPLWVAESDATTCPAVSAAIDEACQREQFGYLSQDITALTTATADFSEARYGWRPNPDNIFAVADVVRGVTLAVERFTRPDSAIVVPTPAYMPFFQVGPALGRETVCIPTLADGPDLSALERAFADGAGCLILCNPNNPLGFTYSHEKLREITDLAAHFGARVISDEIHGPVVLNGTHTPTASVSDTAAAVTITVTATSKGWNTAGLKCAQIIFNDEDAKTWLELPFIVREGASILGVAAATAAYRDGVPWLDNFVNVLRTNRETLRTRLSTIAPQARFTPPQASFLAWLDLGDVPGVDSDDPAAWLVENAKIALNPGFAFGEAGAGHVRLNFATSPEILSEALDRLDAALRL</sequence>